<dbReference type="InterPro" id="IPR017926">
    <property type="entry name" value="GATASE"/>
</dbReference>
<dbReference type="InterPro" id="IPR029062">
    <property type="entry name" value="Class_I_gatase-like"/>
</dbReference>
<dbReference type="GO" id="GO:0000162">
    <property type="term" value="P:L-tryptophan biosynthetic process"/>
    <property type="evidence" value="ECO:0007669"/>
    <property type="project" value="TreeGrafter"/>
</dbReference>
<sequence>MLAVLDNYDSFTYNLVQLVRELGQEVRVYRNDAVSLKELLSPEIKGLIISPGPGRPEQAGICQEAVRYLVGKLPILGVCLGHQVIAQSLGGRVVPAARLMHGKTSAICHDNRGLYSNIPQQFVAARYHSLAVEEKSLPTCLKVTARTKEGEVMGIRHQHYPVEGVQFHPESIATTCGKDLLSNFINQSS</sequence>
<evidence type="ECO:0000313" key="4">
    <source>
        <dbReference type="Proteomes" id="UP000001556"/>
    </source>
</evidence>
<dbReference type="AlphaFoldDB" id="A4J145"/>
<dbReference type="Gene3D" id="3.40.50.880">
    <property type="match status" value="1"/>
</dbReference>
<keyword evidence="3" id="KW-0456">Lyase</keyword>
<dbReference type="STRING" id="349161.Dred_0249"/>
<name>A4J145_DESRM</name>
<dbReference type="GO" id="GO:0005829">
    <property type="term" value="C:cytosol"/>
    <property type="evidence" value="ECO:0007669"/>
    <property type="project" value="TreeGrafter"/>
</dbReference>
<organism evidence="3 4">
    <name type="scientific">Desulforamulus reducens (strain ATCC BAA-1160 / DSM 100696 / MI-1)</name>
    <name type="common">Desulfotomaculum reducens</name>
    <dbReference type="NCBI Taxonomy" id="349161"/>
    <lineage>
        <taxon>Bacteria</taxon>
        <taxon>Bacillati</taxon>
        <taxon>Bacillota</taxon>
        <taxon>Clostridia</taxon>
        <taxon>Eubacteriales</taxon>
        <taxon>Peptococcaceae</taxon>
        <taxon>Desulforamulus</taxon>
    </lineage>
</organism>
<dbReference type="PANTHER" id="PTHR43418:SF4">
    <property type="entry name" value="MULTIFUNCTIONAL TRYPTOPHAN BIOSYNTHESIS PROTEIN"/>
    <property type="match status" value="1"/>
</dbReference>
<dbReference type="Proteomes" id="UP000001556">
    <property type="component" value="Chromosome"/>
</dbReference>
<dbReference type="RefSeq" id="WP_011876636.1">
    <property type="nucleotide sequence ID" value="NC_009253.1"/>
</dbReference>
<dbReference type="EMBL" id="CP000612">
    <property type="protein sequence ID" value="ABO48798.1"/>
    <property type="molecule type" value="Genomic_DNA"/>
</dbReference>
<keyword evidence="1" id="KW-0315">Glutamine amidotransferase</keyword>
<dbReference type="KEGG" id="drm:Dred_0249"/>
<dbReference type="FunFam" id="3.40.50.880:FF:000003">
    <property type="entry name" value="Anthranilate synthase component II"/>
    <property type="match status" value="1"/>
</dbReference>
<dbReference type="PANTHER" id="PTHR43418">
    <property type="entry name" value="MULTIFUNCTIONAL TRYPTOPHAN BIOSYNTHESIS PROTEIN-RELATED"/>
    <property type="match status" value="1"/>
</dbReference>
<dbReference type="PRINTS" id="PR00097">
    <property type="entry name" value="ANTSNTHASEII"/>
</dbReference>
<dbReference type="EC" id="4.1.3.27" evidence="3"/>
<dbReference type="PRINTS" id="PR00099">
    <property type="entry name" value="CPSGATASE"/>
</dbReference>
<dbReference type="PROSITE" id="PS51273">
    <property type="entry name" value="GATASE_TYPE_1"/>
    <property type="match status" value="1"/>
</dbReference>
<feature type="domain" description="Glutamine amidotransferase" evidence="2">
    <location>
        <begin position="4"/>
        <end position="185"/>
    </location>
</feature>
<accession>A4J145</accession>
<dbReference type="PRINTS" id="PR00096">
    <property type="entry name" value="GATASE"/>
</dbReference>
<protein>
    <submittedName>
        <fullName evidence="3">Anthranilate synthase, component II</fullName>
        <ecNumber evidence="3">4.1.3.27</ecNumber>
    </submittedName>
</protein>
<dbReference type="GO" id="GO:0004049">
    <property type="term" value="F:anthranilate synthase activity"/>
    <property type="evidence" value="ECO:0007669"/>
    <property type="project" value="UniProtKB-EC"/>
</dbReference>
<dbReference type="OrthoDB" id="9804328at2"/>
<proteinExistence type="predicted"/>
<evidence type="ECO:0000259" key="2">
    <source>
        <dbReference type="Pfam" id="PF00117"/>
    </source>
</evidence>
<dbReference type="InterPro" id="IPR006221">
    <property type="entry name" value="TrpG/PapA_dom"/>
</dbReference>
<keyword evidence="4" id="KW-1185">Reference proteome</keyword>
<evidence type="ECO:0000256" key="1">
    <source>
        <dbReference type="ARBA" id="ARBA00022962"/>
    </source>
</evidence>
<reference evidence="3 4" key="1">
    <citation type="submission" date="2007-03" db="EMBL/GenBank/DDBJ databases">
        <title>Complete sequence of Desulfotomaculum reducens MI-1.</title>
        <authorList>
            <consortium name="US DOE Joint Genome Institute"/>
            <person name="Copeland A."/>
            <person name="Lucas S."/>
            <person name="Lapidus A."/>
            <person name="Barry K."/>
            <person name="Detter J.C."/>
            <person name="Glavina del Rio T."/>
            <person name="Hammon N."/>
            <person name="Israni S."/>
            <person name="Dalin E."/>
            <person name="Tice H."/>
            <person name="Pitluck S."/>
            <person name="Sims D."/>
            <person name="Brettin T."/>
            <person name="Bruce D."/>
            <person name="Han C."/>
            <person name="Tapia R."/>
            <person name="Schmutz J."/>
            <person name="Larimer F."/>
            <person name="Land M."/>
            <person name="Hauser L."/>
            <person name="Kyrpides N."/>
            <person name="Kim E."/>
            <person name="Tebo B.M."/>
            <person name="Richardson P."/>
        </authorList>
    </citation>
    <scope>NUCLEOTIDE SEQUENCE [LARGE SCALE GENOMIC DNA]</scope>
    <source>
        <strain evidence="3 4">MI-1</strain>
    </source>
</reference>
<evidence type="ECO:0000313" key="3">
    <source>
        <dbReference type="EMBL" id="ABO48798.1"/>
    </source>
</evidence>
<dbReference type="SUPFAM" id="SSF52317">
    <property type="entry name" value="Class I glutamine amidotransferase-like"/>
    <property type="match status" value="1"/>
</dbReference>
<dbReference type="InterPro" id="IPR050472">
    <property type="entry name" value="Anth_synth/Amidotransfase"/>
</dbReference>
<dbReference type="Pfam" id="PF00117">
    <property type="entry name" value="GATase"/>
    <property type="match status" value="1"/>
</dbReference>
<dbReference type="MEROPS" id="C26.959"/>
<dbReference type="CDD" id="cd01743">
    <property type="entry name" value="GATase1_Anthranilate_Synthase"/>
    <property type="match status" value="1"/>
</dbReference>
<dbReference type="eggNOG" id="COG0512">
    <property type="taxonomic scope" value="Bacteria"/>
</dbReference>
<dbReference type="HOGENOM" id="CLU_014340_1_2_9"/>
<gene>
    <name evidence="3" type="ordered locus">Dred_0249</name>
</gene>
<dbReference type="NCBIfam" id="TIGR00566">
    <property type="entry name" value="trpG_papA"/>
    <property type="match status" value="1"/>
</dbReference>